<evidence type="ECO:0000256" key="6">
    <source>
        <dbReference type="ARBA" id="ARBA00022840"/>
    </source>
</evidence>
<dbReference type="GO" id="GO:0055070">
    <property type="term" value="P:copper ion homeostasis"/>
    <property type="evidence" value="ECO:0007669"/>
    <property type="project" value="TreeGrafter"/>
</dbReference>
<dbReference type="Proteomes" id="UP000011064">
    <property type="component" value="Unassembled WGS sequence"/>
</dbReference>
<evidence type="ECO:0000256" key="3">
    <source>
        <dbReference type="ARBA" id="ARBA00022692"/>
    </source>
</evidence>
<dbReference type="VEuPathDB" id="FungiDB:GMDG_06810"/>
<evidence type="ECO:0000256" key="10">
    <source>
        <dbReference type="RuleBase" id="RU362081"/>
    </source>
</evidence>
<dbReference type="InterPro" id="IPR036412">
    <property type="entry name" value="HAD-like_sf"/>
</dbReference>
<evidence type="ECO:0000256" key="4">
    <source>
        <dbReference type="ARBA" id="ARBA00022723"/>
    </source>
</evidence>
<keyword evidence="6 10" id="KW-0067">ATP-binding</keyword>
<evidence type="ECO:0000313" key="13">
    <source>
        <dbReference type="Proteomes" id="UP000011064"/>
    </source>
</evidence>
<dbReference type="SUPFAM" id="SSF55008">
    <property type="entry name" value="HMA, heavy metal-associated domain"/>
    <property type="match status" value="2"/>
</dbReference>
<dbReference type="GO" id="GO:0043682">
    <property type="term" value="F:P-type divalent copper transporter activity"/>
    <property type="evidence" value="ECO:0007669"/>
    <property type="project" value="TreeGrafter"/>
</dbReference>
<dbReference type="FunFam" id="2.70.150.10:FF:000068">
    <property type="entry name" value="Copper resistance-associated P-type ATPase"/>
    <property type="match status" value="1"/>
</dbReference>
<dbReference type="GO" id="GO:0005507">
    <property type="term" value="F:copper ion binding"/>
    <property type="evidence" value="ECO:0007669"/>
    <property type="project" value="TreeGrafter"/>
</dbReference>
<dbReference type="PANTHER" id="PTHR43520:SF32">
    <property type="entry name" value="COPPER RESISTANCE P-TYPE ATPASE (EUROFUNG)"/>
    <property type="match status" value="1"/>
</dbReference>
<dbReference type="Pfam" id="PF00403">
    <property type="entry name" value="HMA"/>
    <property type="match status" value="1"/>
</dbReference>
<organism evidence="12 13">
    <name type="scientific">Pseudogymnoascus destructans (strain ATCC MYA-4855 / 20631-21)</name>
    <name type="common">Bat white-nose syndrome fungus</name>
    <name type="synonym">Geomyces destructans</name>
    <dbReference type="NCBI Taxonomy" id="658429"/>
    <lineage>
        <taxon>Eukaryota</taxon>
        <taxon>Fungi</taxon>
        <taxon>Dikarya</taxon>
        <taxon>Ascomycota</taxon>
        <taxon>Pezizomycotina</taxon>
        <taxon>Leotiomycetes</taxon>
        <taxon>Thelebolales</taxon>
        <taxon>Thelebolaceae</taxon>
        <taxon>Pseudogymnoascus</taxon>
    </lineage>
</organism>
<dbReference type="FunFam" id="3.30.70.100:FF:000001">
    <property type="entry name" value="ATPase copper transporting beta"/>
    <property type="match status" value="1"/>
</dbReference>
<dbReference type="InParanoid" id="L8FU74"/>
<dbReference type="InterPro" id="IPR023299">
    <property type="entry name" value="ATPase_P-typ_cyto_dom_N"/>
</dbReference>
<keyword evidence="4 10" id="KW-0479">Metal-binding</keyword>
<dbReference type="InterPro" id="IPR044492">
    <property type="entry name" value="P_typ_ATPase_HD_dom"/>
</dbReference>
<keyword evidence="5 10" id="KW-0547">Nucleotide-binding</keyword>
<dbReference type="PROSITE" id="PS00154">
    <property type="entry name" value="ATPASE_E1_E2"/>
    <property type="match status" value="1"/>
</dbReference>
<name>L8FU74_PSED2</name>
<feature type="transmembrane region" description="Helical" evidence="10">
    <location>
        <begin position="739"/>
        <end position="760"/>
    </location>
</feature>
<protein>
    <recommendedName>
        <fullName evidence="11">HMA domain-containing protein</fullName>
    </recommendedName>
</protein>
<dbReference type="SFLD" id="SFLDG00002">
    <property type="entry name" value="C1.7:_P-type_atpase_like"/>
    <property type="match status" value="1"/>
</dbReference>
<accession>L8FU74</accession>
<dbReference type="Gene3D" id="3.40.50.1000">
    <property type="entry name" value="HAD superfamily/HAD-like"/>
    <property type="match status" value="1"/>
</dbReference>
<evidence type="ECO:0000259" key="11">
    <source>
        <dbReference type="PROSITE" id="PS50846"/>
    </source>
</evidence>
<dbReference type="GO" id="GO:0016020">
    <property type="term" value="C:membrane"/>
    <property type="evidence" value="ECO:0007669"/>
    <property type="project" value="UniProtKB-SubCell"/>
</dbReference>
<evidence type="ECO:0000313" key="12">
    <source>
        <dbReference type="EMBL" id="ELR04515.1"/>
    </source>
</evidence>
<dbReference type="SFLD" id="SFLDS00003">
    <property type="entry name" value="Haloacid_Dehalogenase"/>
    <property type="match status" value="1"/>
</dbReference>
<keyword evidence="13" id="KW-1185">Reference proteome</keyword>
<dbReference type="SFLD" id="SFLDF00027">
    <property type="entry name" value="p-type_atpase"/>
    <property type="match status" value="1"/>
</dbReference>
<dbReference type="PRINTS" id="PR00119">
    <property type="entry name" value="CATATPASE"/>
</dbReference>
<evidence type="ECO:0000256" key="7">
    <source>
        <dbReference type="ARBA" id="ARBA00022967"/>
    </source>
</evidence>
<keyword evidence="7" id="KW-1278">Translocase</keyword>
<evidence type="ECO:0000256" key="2">
    <source>
        <dbReference type="ARBA" id="ARBA00006024"/>
    </source>
</evidence>
<dbReference type="InterPro" id="IPR008250">
    <property type="entry name" value="ATPase_P-typ_transduc_dom_A_sf"/>
</dbReference>
<dbReference type="PROSITE" id="PS01047">
    <property type="entry name" value="HMA_1"/>
    <property type="match status" value="2"/>
</dbReference>
<gene>
    <name evidence="12" type="ORF">GMDG_06810</name>
</gene>
<dbReference type="InterPro" id="IPR006121">
    <property type="entry name" value="HMA_dom"/>
</dbReference>
<dbReference type="Gene3D" id="3.40.1110.10">
    <property type="entry name" value="Calcium-transporting ATPase, cytoplasmic domain N"/>
    <property type="match status" value="1"/>
</dbReference>
<sequence length="1195" mass="129412">MTNLVFRTTDLNYNEITLASTRPSLLLSHYPPAYAAKYLHRANIYLLFHQPPQIGFNPSAAIAATCIWVLAKAFARRNFGRVSGDCPKRMALHPLPPPTGQVTTTLLINNIHCASCLSYIQEILSTLQPATLSTTANYISHEVTIIHYPELSANDISRALSDAAFEIQSARTEDELGHITPEQDEVEAPQEWLEQAAQTLSEQASAPSLRRTTARLGLLGYSNPQPNKKHIEHCVTCQKSNEKVDMSEDFVVAIPEAQRFTATLSIAGMTCAACILSINEGVQELQFLEDVSVSLLTNSATVTFAGPKDNISQILERIEDRGYGCHIDNMTEVGGLQEGDDEQAERTIMIRIDGMFCDHCPQRVLDALSSSFPRLLAVDKPLSHQDPIIIVTYHPQPGFITIRGILAAILGIDEKFNATIYHPPTIEERSRAMQLRERRRLLLRLLLSFIVAIPTFLISVVWMSLVPSTNPLRIFFQRKMWAGADTRGEWALFFLATPVMFLAADVFHVRAIKEIRALWGRNSKVPVLRRFYRFGSMNLLMSAGTSVAYFPSIAVLILDSRKTGQSNGQISTYFDAVVFLTMFILAGRYLEAYSKAKTGDAVTMLGRLRPTEALLMRSNPDSEDSSESQSSPPAAHIEKVNVDLLEVGDVVRVLRGASPPADGTIVVGDSTFDESSLTGESRPIAKNAGDKIFAGTVNTGKPVSVRVTEIPGASMLDQIVKVVREGQTKRAPVERVADILTGYFVPVITLIAISTFVIWFGLGQGGVLPETWRDVDAGGWAFWALQFAIAVFVGACPCGIALAAPTALFVGSGLAAQNGILVKGGGEAFQEASALDVVVFDKTGTLTEGGNPSVTNHDIIASGAEDMKVIWAITQALEDSSSHPIAKAISTLCVDQNRASIIDSTIEELPGRGLKGTFTIRTSTNDRRYEAAIGSEDFMSLLGTPIDTYWSNNVSTWKTAGKSIALLALRPLSLSDRKEPSFKLAAQFATTDPVRPEASSVLSALRSQGVSIWMISGDNATTATAVGYQLGIPATNIIAGVLPSEKADKIRWLQSTAPKRNGKTGRAIVAMVGDGINDSPALTAADAGIAIGSGSDVAISSAKFVLVSSNLHSLLILITLSRTVFQRVKFNFAWALVYNLVLLPIAAGVIYPAHGHPRLNPVWASLAMAMSSLSVICSSLVMRTSIPVIGFRAAR</sequence>
<feature type="transmembrane region" description="Helical" evidence="10">
    <location>
        <begin position="1163"/>
        <end position="1182"/>
    </location>
</feature>
<dbReference type="CDD" id="cd00371">
    <property type="entry name" value="HMA"/>
    <property type="match status" value="2"/>
</dbReference>
<dbReference type="CDD" id="cd02094">
    <property type="entry name" value="P-type_ATPase_Cu-like"/>
    <property type="match status" value="1"/>
</dbReference>
<evidence type="ECO:0000256" key="1">
    <source>
        <dbReference type="ARBA" id="ARBA00004141"/>
    </source>
</evidence>
<dbReference type="InterPro" id="IPR001757">
    <property type="entry name" value="P_typ_ATPase"/>
</dbReference>
<dbReference type="InterPro" id="IPR018303">
    <property type="entry name" value="ATPase_P-typ_P_site"/>
</dbReference>
<dbReference type="GO" id="GO:0016887">
    <property type="term" value="F:ATP hydrolysis activity"/>
    <property type="evidence" value="ECO:0007669"/>
    <property type="project" value="InterPro"/>
</dbReference>
<feature type="transmembrane region" description="Helical" evidence="10">
    <location>
        <begin position="1132"/>
        <end position="1151"/>
    </location>
</feature>
<feature type="transmembrane region" description="Helical" evidence="10">
    <location>
        <begin position="531"/>
        <end position="558"/>
    </location>
</feature>
<feature type="transmembrane region" description="Helical" evidence="10">
    <location>
        <begin position="570"/>
        <end position="590"/>
    </location>
</feature>
<dbReference type="InterPro" id="IPR023214">
    <property type="entry name" value="HAD_sf"/>
</dbReference>
<evidence type="ECO:0000256" key="5">
    <source>
        <dbReference type="ARBA" id="ARBA00022741"/>
    </source>
</evidence>
<feature type="domain" description="HMA" evidence="11">
    <location>
        <begin position="260"/>
        <end position="326"/>
    </location>
</feature>
<comment type="subcellular location">
    <subcellularLocation>
        <location evidence="1">Membrane</location>
        <topology evidence="1">Multi-pass membrane protein</topology>
    </subcellularLocation>
</comment>
<comment type="similarity">
    <text evidence="2 10">Belongs to the cation transport ATPase (P-type) (TC 3.A.3) family. Type IB subfamily.</text>
</comment>
<dbReference type="InterPro" id="IPR036163">
    <property type="entry name" value="HMA_dom_sf"/>
</dbReference>
<keyword evidence="3 10" id="KW-0812">Transmembrane</keyword>
<dbReference type="InterPro" id="IPR023298">
    <property type="entry name" value="ATPase_P-typ_TM_dom_sf"/>
</dbReference>
<proteinExistence type="inferred from homology"/>
<dbReference type="PROSITE" id="PS50846">
    <property type="entry name" value="HMA_2"/>
    <property type="match status" value="1"/>
</dbReference>
<dbReference type="Pfam" id="PF00122">
    <property type="entry name" value="E1-E2_ATPase"/>
    <property type="match status" value="1"/>
</dbReference>
<dbReference type="AlphaFoldDB" id="L8FU74"/>
<dbReference type="NCBIfam" id="TIGR01494">
    <property type="entry name" value="ATPase_P-type"/>
    <property type="match status" value="2"/>
</dbReference>
<dbReference type="PANTHER" id="PTHR43520">
    <property type="entry name" value="ATP7, ISOFORM B"/>
    <property type="match status" value="1"/>
</dbReference>
<feature type="transmembrane region" description="Helical" evidence="10">
    <location>
        <begin position="54"/>
        <end position="71"/>
    </location>
</feature>
<dbReference type="GO" id="GO:0005524">
    <property type="term" value="F:ATP binding"/>
    <property type="evidence" value="ECO:0007669"/>
    <property type="project" value="UniProtKB-UniRule"/>
</dbReference>
<keyword evidence="9 10" id="KW-0472">Membrane</keyword>
<dbReference type="SUPFAM" id="SSF56784">
    <property type="entry name" value="HAD-like"/>
    <property type="match status" value="1"/>
</dbReference>
<reference evidence="13" key="1">
    <citation type="submission" date="2010-09" db="EMBL/GenBank/DDBJ databases">
        <title>The genome sequence of Geomyces destructans 20631-21.</title>
        <authorList>
            <consortium name="The Broad Institute Genome Sequencing Platform"/>
            <person name="Cuomo C.A."/>
            <person name="Blehert D.S."/>
            <person name="Lorch J.M."/>
            <person name="Young S.K."/>
            <person name="Zeng Q."/>
            <person name="Gargeya S."/>
            <person name="Fitzgerald M."/>
            <person name="Haas B."/>
            <person name="Abouelleil A."/>
            <person name="Alvarado L."/>
            <person name="Arachchi H.M."/>
            <person name="Berlin A."/>
            <person name="Brown A."/>
            <person name="Chapman S.B."/>
            <person name="Chen Z."/>
            <person name="Dunbar C."/>
            <person name="Freedman E."/>
            <person name="Gearin G."/>
            <person name="Gellesch M."/>
            <person name="Goldberg J."/>
            <person name="Griggs A."/>
            <person name="Gujja S."/>
            <person name="Heiman D."/>
            <person name="Howarth C."/>
            <person name="Larson L."/>
            <person name="Lui A."/>
            <person name="MacDonald P.J.P."/>
            <person name="Montmayeur A."/>
            <person name="Murphy C."/>
            <person name="Neiman D."/>
            <person name="Pearson M."/>
            <person name="Priest M."/>
            <person name="Roberts A."/>
            <person name="Saif S."/>
            <person name="Shea T."/>
            <person name="Shenoy N."/>
            <person name="Sisk P."/>
            <person name="Stolte C."/>
            <person name="Sykes S."/>
            <person name="Wortman J."/>
            <person name="Nusbaum C."/>
            <person name="Birren B."/>
        </authorList>
    </citation>
    <scope>NUCLEOTIDE SEQUENCE [LARGE SCALE GENOMIC DNA]</scope>
    <source>
        <strain evidence="13">ATCC MYA-4855 / 20631-21</strain>
    </source>
</reference>
<dbReference type="Gene3D" id="3.30.70.100">
    <property type="match status" value="2"/>
</dbReference>
<dbReference type="SUPFAM" id="SSF81653">
    <property type="entry name" value="Calcium ATPase, transduction domain A"/>
    <property type="match status" value="1"/>
</dbReference>
<dbReference type="InterPro" id="IPR017969">
    <property type="entry name" value="Heavy-metal-associated_CS"/>
</dbReference>
<feature type="transmembrane region" description="Helical" evidence="10">
    <location>
        <begin position="490"/>
        <end position="510"/>
    </location>
</feature>
<dbReference type="HOGENOM" id="CLU_001771_0_2_1"/>
<keyword evidence="8 10" id="KW-1133">Transmembrane helix</keyword>
<dbReference type="InterPro" id="IPR027256">
    <property type="entry name" value="P-typ_ATPase_IB"/>
</dbReference>
<dbReference type="NCBIfam" id="TIGR01525">
    <property type="entry name" value="ATPase-IB_hvy"/>
    <property type="match status" value="1"/>
</dbReference>
<dbReference type="STRING" id="658429.L8FU74"/>
<evidence type="ECO:0000256" key="9">
    <source>
        <dbReference type="ARBA" id="ARBA00023136"/>
    </source>
</evidence>
<dbReference type="SUPFAM" id="SSF81665">
    <property type="entry name" value="Calcium ATPase, transmembrane domain M"/>
    <property type="match status" value="1"/>
</dbReference>
<dbReference type="OrthoDB" id="432719at2759"/>
<dbReference type="EMBL" id="GL573351">
    <property type="protein sequence ID" value="ELR04515.1"/>
    <property type="molecule type" value="Genomic_DNA"/>
</dbReference>
<dbReference type="InterPro" id="IPR059000">
    <property type="entry name" value="ATPase_P-type_domA"/>
</dbReference>
<dbReference type="Pfam" id="PF00702">
    <property type="entry name" value="Hydrolase"/>
    <property type="match status" value="1"/>
</dbReference>
<feature type="transmembrane region" description="Helical" evidence="10">
    <location>
        <begin position="441"/>
        <end position="465"/>
    </location>
</feature>
<feature type="transmembrane region" description="Helical" evidence="10">
    <location>
        <begin position="780"/>
        <end position="804"/>
    </location>
</feature>
<evidence type="ECO:0000256" key="8">
    <source>
        <dbReference type="ARBA" id="ARBA00022989"/>
    </source>
</evidence>
<dbReference type="Gene3D" id="2.70.150.10">
    <property type="entry name" value="Calcium-transporting ATPase, cytoplasmic transduction domain A"/>
    <property type="match status" value="1"/>
</dbReference>